<evidence type="ECO:0000313" key="2">
    <source>
        <dbReference type="EMBL" id="MFC7448100.1"/>
    </source>
</evidence>
<dbReference type="Gene3D" id="1.20.1290.10">
    <property type="entry name" value="AhpD-like"/>
    <property type="match status" value="1"/>
</dbReference>
<dbReference type="EMBL" id="JBHTCS010000011">
    <property type="protein sequence ID" value="MFC7448100.1"/>
    <property type="molecule type" value="Genomic_DNA"/>
</dbReference>
<organism evidence="2 3">
    <name type="scientific">Rhodococcus daqingensis</name>
    <dbReference type="NCBI Taxonomy" id="2479363"/>
    <lineage>
        <taxon>Bacteria</taxon>
        <taxon>Bacillati</taxon>
        <taxon>Actinomycetota</taxon>
        <taxon>Actinomycetes</taxon>
        <taxon>Mycobacteriales</taxon>
        <taxon>Nocardiaceae</taxon>
        <taxon>Rhodococcus</taxon>
    </lineage>
</organism>
<keyword evidence="3" id="KW-1185">Reference proteome</keyword>
<dbReference type="Proteomes" id="UP001596484">
    <property type="component" value="Unassembled WGS sequence"/>
</dbReference>
<protein>
    <submittedName>
        <fullName evidence="2">Carboxymuconolactone decarboxylase family protein</fullName>
    </submittedName>
</protein>
<evidence type="ECO:0000313" key="3">
    <source>
        <dbReference type="Proteomes" id="UP001596484"/>
    </source>
</evidence>
<gene>
    <name evidence="2" type="ORF">ACFQS9_09380</name>
</gene>
<evidence type="ECO:0000259" key="1">
    <source>
        <dbReference type="Pfam" id="PF02627"/>
    </source>
</evidence>
<reference evidence="3" key="1">
    <citation type="journal article" date="2019" name="Int. J. Syst. Evol. Microbiol.">
        <title>The Global Catalogue of Microorganisms (GCM) 10K type strain sequencing project: providing services to taxonomists for standard genome sequencing and annotation.</title>
        <authorList>
            <consortium name="The Broad Institute Genomics Platform"/>
            <consortium name="The Broad Institute Genome Sequencing Center for Infectious Disease"/>
            <person name="Wu L."/>
            <person name="Ma J."/>
        </authorList>
    </citation>
    <scope>NUCLEOTIDE SEQUENCE [LARGE SCALE GENOMIC DNA]</scope>
    <source>
        <strain evidence="3">ICMP 19430</strain>
    </source>
</reference>
<dbReference type="Pfam" id="PF02627">
    <property type="entry name" value="CMD"/>
    <property type="match status" value="1"/>
</dbReference>
<name>A0ABW2RWD2_9NOCA</name>
<dbReference type="InterPro" id="IPR029032">
    <property type="entry name" value="AhpD-like"/>
</dbReference>
<dbReference type="PANTHER" id="PTHR34846">
    <property type="entry name" value="4-CARBOXYMUCONOLACTONE DECARBOXYLASE FAMILY PROTEIN (AFU_ORTHOLOGUE AFUA_6G11590)"/>
    <property type="match status" value="1"/>
</dbReference>
<dbReference type="PANTHER" id="PTHR34846:SF10">
    <property type="entry name" value="CYTOPLASMIC PROTEIN"/>
    <property type="match status" value="1"/>
</dbReference>
<comment type="caution">
    <text evidence="2">The sequence shown here is derived from an EMBL/GenBank/DDBJ whole genome shotgun (WGS) entry which is preliminary data.</text>
</comment>
<sequence length="200" mass="22012">MTRIKPVAPKDAGLLIKVGYKFAGRRFGEVPEPFAVLANHPKLFVASARHEMAVQKGSKVLPANIRELAVYRTAWTVGCSWCVDFGSMLMRLDGLDIERLQQIGDYEDSPLYSEDERAAIAYADAMTATPTEVTDEQVADLERRFGRDGVVELTYQIALENQRSRMNSALGITDQGFNSGDACRVPWADQSVIEQAGPGA</sequence>
<dbReference type="InterPro" id="IPR003779">
    <property type="entry name" value="CMD-like"/>
</dbReference>
<proteinExistence type="predicted"/>
<dbReference type="RefSeq" id="WP_378403830.1">
    <property type="nucleotide sequence ID" value="NZ_JBHTCS010000011.1"/>
</dbReference>
<dbReference type="SUPFAM" id="SSF69118">
    <property type="entry name" value="AhpD-like"/>
    <property type="match status" value="1"/>
</dbReference>
<feature type="domain" description="Carboxymuconolactone decarboxylase-like" evidence="1">
    <location>
        <begin position="45"/>
        <end position="124"/>
    </location>
</feature>
<accession>A0ABW2RWD2</accession>